<feature type="region of interest" description="Disordered" evidence="1">
    <location>
        <begin position="44"/>
        <end position="84"/>
    </location>
</feature>
<name>A0A0K1Q926_9BACT</name>
<sequence>MQRASAFTMASNMQSPRIMKKHLAFVVVALGVLGGVAACSSSSDSTFGNQKAEDDGGPPPISPIVPEASTDDSGDSGPAQCSPKIPDDYKATWAKPVVDHTACTADELTDYFNACLADPNKKDQCATFAAAHDKCVKCTEPADGSGPIQWFMDRLYYALNVPSCIALVEGNTADDSCGAAYNAVLQCTRVACEGCLATGGNFDTDFKSCRTNAQGTGLCKSYDTVRADTCKNVTSAGSDATVTCSPGSSTPVEHYTRVMTLFCGPTR</sequence>
<reference evidence="2 3" key="1">
    <citation type="submission" date="2015-08" db="EMBL/GenBank/DDBJ databases">
        <authorList>
            <person name="Babu N.S."/>
            <person name="Beckwith C.J."/>
            <person name="Beseler K.G."/>
            <person name="Brison A."/>
            <person name="Carone J.V."/>
            <person name="Caskin T.P."/>
            <person name="Diamond M."/>
            <person name="Durham M.E."/>
            <person name="Foxe J.M."/>
            <person name="Go M."/>
            <person name="Henderson B.A."/>
            <person name="Jones I.B."/>
            <person name="McGettigan J.A."/>
            <person name="Micheletti S.J."/>
            <person name="Nasrallah M.E."/>
            <person name="Ortiz D."/>
            <person name="Piller C.R."/>
            <person name="Privatt S.R."/>
            <person name="Schneider S.L."/>
            <person name="Sharp S."/>
            <person name="Smith T.C."/>
            <person name="Stanton J.D."/>
            <person name="Ullery H.E."/>
            <person name="Wilson R.J."/>
            <person name="Serrano M.G."/>
            <person name="Buck G."/>
            <person name="Lee V."/>
            <person name="Wang Y."/>
            <person name="Carvalho R."/>
            <person name="Voegtly L."/>
            <person name="Shi R."/>
            <person name="Duckworth R."/>
            <person name="Johnson A."/>
            <person name="Loviza R."/>
            <person name="Walstead R."/>
            <person name="Shah Z."/>
            <person name="Kiflezghi M."/>
            <person name="Wade K."/>
            <person name="Ball S.L."/>
            <person name="Bradley K.W."/>
            <person name="Asai D.J."/>
            <person name="Bowman C.A."/>
            <person name="Russell D.A."/>
            <person name="Pope W.H."/>
            <person name="Jacobs-Sera D."/>
            <person name="Hendrix R.W."/>
            <person name="Hatfull G.F."/>
        </authorList>
    </citation>
    <scope>NUCLEOTIDE SEQUENCE [LARGE SCALE GENOMIC DNA]</scope>
    <source>
        <strain evidence="2 3">DSM 27648</strain>
    </source>
</reference>
<dbReference type="KEGG" id="llu:AKJ09_08588"/>
<dbReference type="EMBL" id="CP012333">
    <property type="protein sequence ID" value="AKV01925.1"/>
    <property type="molecule type" value="Genomic_DNA"/>
</dbReference>
<evidence type="ECO:0000256" key="1">
    <source>
        <dbReference type="SAM" id="MobiDB-lite"/>
    </source>
</evidence>
<evidence type="ECO:0000313" key="3">
    <source>
        <dbReference type="Proteomes" id="UP000064967"/>
    </source>
</evidence>
<keyword evidence="3" id="KW-1185">Reference proteome</keyword>
<gene>
    <name evidence="2" type="ORF">AKJ09_08588</name>
</gene>
<dbReference type="AlphaFoldDB" id="A0A0K1Q926"/>
<dbReference type="Proteomes" id="UP000064967">
    <property type="component" value="Chromosome"/>
</dbReference>
<organism evidence="2 3">
    <name type="scientific">Labilithrix luteola</name>
    <dbReference type="NCBI Taxonomy" id="1391654"/>
    <lineage>
        <taxon>Bacteria</taxon>
        <taxon>Pseudomonadati</taxon>
        <taxon>Myxococcota</taxon>
        <taxon>Polyangia</taxon>
        <taxon>Polyangiales</taxon>
        <taxon>Labilitrichaceae</taxon>
        <taxon>Labilithrix</taxon>
    </lineage>
</organism>
<evidence type="ECO:0000313" key="2">
    <source>
        <dbReference type="EMBL" id="AKV01925.1"/>
    </source>
</evidence>
<protein>
    <submittedName>
        <fullName evidence="2">Uncharacterized protein</fullName>
    </submittedName>
</protein>
<proteinExistence type="predicted"/>
<accession>A0A0K1Q926</accession>